<name>A0A6P8JD45_ACTTE</name>
<dbReference type="RefSeq" id="XP_031575503.1">
    <property type="nucleotide sequence ID" value="XM_031719643.1"/>
</dbReference>
<feature type="region of interest" description="Disordered" evidence="1">
    <location>
        <begin position="115"/>
        <end position="236"/>
    </location>
</feature>
<dbReference type="Proteomes" id="UP000515163">
    <property type="component" value="Unplaced"/>
</dbReference>
<dbReference type="InterPro" id="IPR008160">
    <property type="entry name" value="Collagen"/>
</dbReference>
<sequence>MKANGKEIPWWPSWLMAGICLTSICLSLVCLAHLLFMQNHSCGCVKHSEASYKERGESPVIATASSPLNSMENLSQQRQRRNVVQNPGSFSLYQLQTQIMMIETRFRLLQEEVKRRQGTLGRRGPSGPPGRAGRDGMDGRPGMDGPMGLPGRDGHDGKDGSPGPSGPPGPPGVNGLQGARGERGIKGEPGPMGDKGEIGLPGPKGDRGPRGEAGENGEPGVSGRSGAKGEKGSSGEAKCYVTENGRRFPKPCYLAAHASSDSDLNGHTKTSSGVIFYRWGRTACPQGSTEIYSGQAGSVTHGTRRPGGSEYKCIPSKPWYFGQRDQSSPIRNATTISVEGEGALRASQYYLTCVACLSSKHSIQIMLPARKECYRKWHRQYDGFLAVQVNRGDQKQLVCIDRDARALFDTPDYIMALRADCNTFSCPPFTNSERLPCVVCTM</sequence>
<feature type="transmembrane region" description="Helical" evidence="2">
    <location>
        <begin position="12"/>
        <end position="36"/>
    </location>
</feature>
<dbReference type="Pfam" id="PF01391">
    <property type="entry name" value="Collagen"/>
    <property type="match status" value="1"/>
</dbReference>
<evidence type="ECO:0000313" key="4">
    <source>
        <dbReference type="RefSeq" id="XP_031575503.1"/>
    </source>
</evidence>
<dbReference type="GeneID" id="116309093"/>
<feature type="compositionally biased region" description="Basic and acidic residues" evidence="1">
    <location>
        <begin position="204"/>
        <end position="213"/>
    </location>
</feature>
<reference evidence="4" key="1">
    <citation type="submission" date="2025-08" db="UniProtKB">
        <authorList>
            <consortium name="RefSeq"/>
        </authorList>
    </citation>
    <scope>IDENTIFICATION</scope>
    <source>
        <tissue evidence="4">Tentacle</tissue>
    </source>
</reference>
<evidence type="ECO:0000256" key="2">
    <source>
        <dbReference type="SAM" id="Phobius"/>
    </source>
</evidence>
<dbReference type="InParanoid" id="A0A6P8JD45"/>
<dbReference type="KEGG" id="aten:116309093"/>
<dbReference type="PANTHER" id="PTHR24637">
    <property type="entry name" value="COLLAGEN"/>
    <property type="match status" value="1"/>
</dbReference>
<gene>
    <name evidence="4" type="primary">LOC116309093</name>
</gene>
<keyword evidence="2" id="KW-1133">Transmembrane helix</keyword>
<keyword evidence="2" id="KW-0472">Membrane</keyword>
<dbReference type="OrthoDB" id="8964326at2759"/>
<dbReference type="AlphaFoldDB" id="A0A6P8JD45"/>
<evidence type="ECO:0000256" key="1">
    <source>
        <dbReference type="SAM" id="MobiDB-lite"/>
    </source>
</evidence>
<organism evidence="3 4">
    <name type="scientific">Actinia tenebrosa</name>
    <name type="common">Australian red waratah sea anemone</name>
    <dbReference type="NCBI Taxonomy" id="6105"/>
    <lineage>
        <taxon>Eukaryota</taxon>
        <taxon>Metazoa</taxon>
        <taxon>Cnidaria</taxon>
        <taxon>Anthozoa</taxon>
        <taxon>Hexacorallia</taxon>
        <taxon>Actiniaria</taxon>
        <taxon>Actiniidae</taxon>
        <taxon>Actinia</taxon>
    </lineage>
</organism>
<keyword evidence="2" id="KW-0812">Transmembrane</keyword>
<accession>A0A6P8JD45</accession>
<protein>
    <submittedName>
        <fullName evidence="4">Short-chain collagen C4-like</fullName>
    </submittedName>
</protein>
<proteinExistence type="predicted"/>
<keyword evidence="3" id="KW-1185">Reference proteome</keyword>
<feature type="compositionally biased region" description="Low complexity" evidence="1">
    <location>
        <begin position="118"/>
        <end position="131"/>
    </location>
</feature>
<evidence type="ECO:0000313" key="3">
    <source>
        <dbReference type="Proteomes" id="UP000515163"/>
    </source>
</evidence>